<dbReference type="HOGENOM" id="CLU_3083744_0_0_6"/>
<dbReference type="PROSITE" id="PS51318">
    <property type="entry name" value="TAT"/>
    <property type="match status" value="1"/>
</dbReference>
<proteinExistence type="predicted"/>
<dbReference type="AlphaFoldDB" id="A0A024E645"/>
<sequence>MNSINPVSRRGFLKGSALLGGGLVVAFVIPGARAFVASELAPARRRSRRKTS</sequence>
<name>A0A024E645_9PSED</name>
<dbReference type="EMBL" id="CP005960">
    <property type="protein sequence ID" value="AHZ67773.1"/>
    <property type="molecule type" value="Genomic_DNA"/>
</dbReference>
<dbReference type="KEGG" id="pman:OU5_0694"/>
<organism evidence="2 3">
    <name type="scientific">Pseudomonas mandelii JR-1</name>
    <dbReference type="NCBI Taxonomy" id="1147786"/>
    <lineage>
        <taxon>Bacteria</taxon>
        <taxon>Pseudomonadati</taxon>
        <taxon>Pseudomonadota</taxon>
        <taxon>Gammaproteobacteria</taxon>
        <taxon>Pseudomonadales</taxon>
        <taxon>Pseudomonadaceae</taxon>
        <taxon>Pseudomonas</taxon>
    </lineage>
</organism>
<gene>
    <name evidence="2" type="ORF">OU5_0694</name>
</gene>
<dbReference type="InterPro" id="IPR019546">
    <property type="entry name" value="TAT_signal_bac_arc"/>
</dbReference>
<dbReference type="Pfam" id="PF10518">
    <property type="entry name" value="TAT_signal"/>
    <property type="match status" value="1"/>
</dbReference>
<dbReference type="InterPro" id="IPR006311">
    <property type="entry name" value="TAT_signal"/>
</dbReference>
<evidence type="ECO:0000313" key="2">
    <source>
        <dbReference type="EMBL" id="AHZ67773.1"/>
    </source>
</evidence>
<dbReference type="Proteomes" id="UP000026913">
    <property type="component" value="Chromosome"/>
</dbReference>
<dbReference type="NCBIfam" id="TIGR01409">
    <property type="entry name" value="TAT_signal_seq"/>
    <property type="match status" value="1"/>
</dbReference>
<protein>
    <submittedName>
        <fullName evidence="2">Uncharacterized protein</fullName>
    </submittedName>
</protein>
<accession>A0A024E645</accession>
<evidence type="ECO:0000256" key="1">
    <source>
        <dbReference type="ARBA" id="ARBA00022729"/>
    </source>
</evidence>
<reference evidence="2 3" key="1">
    <citation type="journal article" date="2012" name="J. Bacteriol.">
        <title>Genome sequence of cold-adapted Pseudomonas mandelii strain JR-1.</title>
        <authorList>
            <person name="Jang S.H."/>
            <person name="Kim J."/>
            <person name="Kim J."/>
            <person name="Hong S."/>
            <person name="Lee C."/>
        </authorList>
    </citation>
    <scope>NUCLEOTIDE SEQUENCE [LARGE SCALE GENOMIC DNA]</scope>
    <source>
        <strain evidence="2 3">JR-1</strain>
    </source>
</reference>
<evidence type="ECO:0000313" key="3">
    <source>
        <dbReference type="Proteomes" id="UP000026913"/>
    </source>
</evidence>
<keyword evidence="1" id="KW-0732">Signal</keyword>